<dbReference type="PROSITE" id="PS01098">
    <property type="entry name" value="LIPASE_GDSL_SER"/>
    <property type="match status" value="1"/>
</dbReference>
<dbReference type="OrthoDB" id="5292073at2"/>
<dbReference type="SUPFAM" id="SSF103515">
    <property type="entry name" value="Autotransporter"/>
    <property type="match status" value="1"/>
</dbReference>
<dbReference type="PANTHER" id="PTHR45648">
    <property type="entry name" value="GDSL LIPASE/ACYLHYDROLASE FAMILY PROTEIN (AFU_ORTHOLOGUE AFUA_4G14700)"/>
    <property type="match status" value="1"/>
</dbReference>
<feature type="signal peptide" evidence="5">
    <location>
        <begin position="1"/>
        <end position="25"/>
    </location>
</feature>
<evidence type="ECO:0000259" key="6">
    <source>
        <dbReference type="PROSITE" id="PS51208"/>
    </source>
</evidence>
<evidence type="ECO:0000313" key="8">
    <source>
        <dbReference type="Proteomes" id="UP000036890"/>
    </source>
</evidence>
<evidence type="ECO:0000256" key="3">
    <source>
        <dbReference type="ARBA" id="ARBA00022801"/>
    </source>
</evidence>
<evidence type="ECO:0000256" key="2">
    <source>
        <dbReference type="ARBA" id="ARBA00022729"/>
    </source>
</evidence>
<comment type="similarity">
    <text evidence="1">Belongs to the 'GDSL' lipolytic enzyme family.</text>
</comment>
<name>A0A0L8A5T7_9GAMM</name>
<dbReference type="InterPro" id="IPR036514">
    <property type="entry name" value="SGNH_hydro_sf"/>
</dbReference>
<dbReference type="Proteomes" id="UP000036890">
    <property type="component" value="Unassembled WGS sequence"/>
</dbReference>
<dbReference type="GO" id="GO:0006629">
    <property type="term" value="P:lipid metabolic process"/>
    <property type="evidence" value="ECO:0007669"/>
    <property type="project" value="InterPro"/>
</dbReference>
<dbReference type="PROSITE" id="PS51208">
    <property type="entry name" value="AUTOTRANSPORTER"/>
    <property type="match status" value="1"/>
</dbReference>
<dbReference type="InterPro" id="IPR008265">
    <property type="entry name" value="Lipase_GDSL_AS"/>
</dbReference>
<keyword evidence="2 5" id="KW-0732">Signal</keyword>
<feature type="active site" evidence="4">
    <location>
        <position position="291"/>
    </location>
</feature>
<dbReference type="InterPro" id="IPR001087">
    <property type="entry name" value="GDSL"/>
</dbReference>
<dbReference type="CDD" id="cd01847">
    <property type="entry name" value="Triacylglycerol_lipase_like"/>
    <property type="match status" value="1"/>
</dbReference>
<accession>A0A0L8A5T7</accession>
<feature type="chain" id="PRO_5005579886" evidence="5">
    <location>
        <begin position="26"/>
        <end position="617"/>
    </location>
</feature>
<dbReference type="AlphaFoldDB" id="A0A0L8A5T7"/>
<sequence length="617" mass="64721">MLLSKRPIRSLMAAAIALAALPAMAGESPYSKAVFFGDSLTDAGYFRPLLPEATQGLSGQFTTNPGWVWSQQVANYYGLNKDPNGNGQNGDNYAVGGARVSVEGGGALGAIPSLKSQAARYLAANGGKADRNALYTVWGGANDLFAAAGAAGAGASPAQVQGIIGAAVTDQIALVGALKQAGAQYVLVPNLPDVGITPQFRGPNAAAATAMSVGYNKALYGGLKQAGIEFIPLDTFSILREVTANPGMYGFTNVTGTACKINPANTTGSIIGCNPTTYVSPDAYQTYLFADGVHPTVTGHQLLGQYAVSVLEAPRLQQVLSHSAQTVGRSRADQVSNHLGARPADGLSWWGGVRGDMQRYDHADLYDGVAPAGLFGVDWSRDGVVVGGFAGFGRMSADFGNSRGDFTQKDTTAGLFAAWYGDRVWVNGQVSYTWLSYDVNRKVQLGPATREHGGSPDGSNLTAALNAGYEFGTEGGFRHGPIASVIWQKVKIDGYTESATAGTMATALGYDRQNVDSTVGRVGWQARFDGGTVKPYVQVTYDHEFEDTKQASAWLQTLPELGSYRVPGLDFDKNYATAVLGARMDLFGLQGNVGLSTTAAQKRARDATIFATVGGSF</sequence>
<dbReference type="Gene3D" id="2.40.128.130">
    <property type="entry name" value="Autotransporter beta-domain"/>
    <property type="match status" value="1"/>
</dbReference>
<evidence type="ECO:0000256" key="5">
    <source>
        <dbReference type="SAM" id="SignalP"/>
    </source>
</evidence>
<proteinExistence type="inferred from homology"/>
<gene>
    <name evidence="7" type="ORF">W7K_18285</name>
</gene>
<dbReference type="RefSeq" id="WP_010481473.1">
    <property type="nucleotide sequence ID" value="NZ_AJLO02000040.1"/>
</dbReference>
<comment type="caution">
    <text evidence="7">The sequence shown here is derived from an EMBL/GenBank/DDBJ whole genome shotgun (WGS) entry which is preliminary data.</text>
</comment>
<evidence type="ECO:0000313" key="7">
    <source>
        <dbReference type="EMBL" id="KOE97747.1"/>
    </source>
</evidence>
<feature type="active site" description="Nucleophile" evidence="4">
    <location>
        <position position="39"/>
    </location>
</feature>
<evidence type="ECO:0000256" key="1">
    <source>
        <dbReference type="ARBA" id="ARBA00008668"/>
    </source>
</evidence>
<dbReference type="PIRSF" id="PIRSF037375">
    <property type="entry name" value="Autotrns_EstA"/>
    <property type="match status" value="1"/>
</dbReference>
<keyword evidence="3" id="KW-0378">Hydrolase</keyword>
<dbReference type="PANTHER" id="PTHR45648:SF22">
    <property type="entry name" value="GDSL LIPASE_ACYLHYDROLASE FAMILY PROTEIN (AFU_ORTHOLOGUE AFUA_4G14700)"/>
    <property type="match status" value="1"/>
</dbReference>
<dbReference type="InterPro" id="IPR017186">
    <property type="entry name" value="Lipase_autotranspt_EstA"/>
</dbReference>
<dbReference type="GO" id="GO:0016298">
    <property type="term" value="F:lipase activity"/>
    <property type="evidence" value="ECO:0007669"/>
    <property type="project" value="InterPro"/>
</dbReference>
<dbReference type="Pfam" id="PF03797">
    <property type="entry name" value="Autotransporter"/>
    <property type="match status" value="1"/>
</dbReference>
<dbReference type="InterPro" id="IPR051058">
    <property type="entry name" value="GDSL_Est/Lipase"/>
</dbReference>
<feature type="active site" evidence="4">
    <location>
        <position position="294"/>
    </location>
</feature>
<dbReference type="InterPro" id="IPR005546">
    <property type="entry name" value="Autotransporte_beta"/>
</dbReference>
<evidence type="ECO:0000256" key="4">
    <source>
        <dbReference type="PIRSR" id="PIRSR037375-1"/>
    </source>
</evidence>
<dbReference type="SUPFAM" id="SSF52266">
    <property type="entry name" value="SGNH hydrolase"/>
    <property type="match status" value="1"/>
</dbReference>
<dbReference type="Pfam" id="PF00657">
    <property type="entry name" value="Lipase_GDSL"/>
    <property type="match status" value="1"/>
</dbReference>
<dbReference type="Gene3D" id="3.40.50.1110">
    <property type="entry name" value="SGNH hydrolase"/>
    <property type="match status" value="1"/>
</dbReference>
<dbReference type="SMART" id="SM00869">
    <property type="entry name" value="Autotransporter"/>
    <property type="match status" value="1"/>
</dbReference>
<feature type="domain" description="Autotransporter" evidence="6">
    <location>
        <begin position="342"/>
        <end position="617"/>
    </location>
</feature>
<organism evidence="7 8">
    <name type="scientific">Stenotrophomonas geniculata N1</name>
    <dbReference type="NCBI Taxonomy" id="1167641"/>
    <lineage>
        <taxon>Bacteria</taxon>
        <taxon>Pseudomonadati</taxon>
        <taxon>Pseudomonadota</taxon>
        <taxon>Gammaproteobacteria</taxon>
        <taxon>Lysobacterales</taxon>
        <taxon>Lysobacteraceae</taxon>
        <taxon>Stenotrophomonas</taxon>
    </lineage>
</organism>
<dbReference type="EMBL" id="AJLO02000040">
    <property type="protein sequence ID" value="KOE97747.1"/>
    <property type="molecule type" value="Genomic_DNA"/>
</dbReference>
<dbReference type="InterPro" id="IPR036709">
    <property type="entry name" value="Autotransporte_beta_dom_sf"/>
</dbReference>
<protein>
    <submittedName>
        <fullName evidence="7">Esterase</fullName>
    </submittedName>
</protein>
<reference evidence="7 8" key="1">
    <citation type="journal article" date="2012" name="J. Bacteriol.">
        <title>Genome sequence of a novel nicotine-degrading strain, Pseudomonas geniculata N1.</title>
        <authorList>
            <person name="Tang H."/>
            <person name="Yu H."/>
            <person name="Tai C."/>
            <person name="Huang K."/>
            <person name="Liu Y."/>
            <person name="Wang L."/>
            <person name="Yao Y."/>
            <person name="Wu G."/>
            <person name="Xu P."/>
        </authorList>
    </citation>
    <scope>NUCLEOTIDE SEQUENCE [LARGE SCALE GENOMIC DNA]</scope>
    <source>
        <strain evidence="7 8">N1</strain>
    </source>
</reference>